<dbReference type="Gene3D" id="3.40.50.620">
    <property type="entry name" value="HUPs"/>
    <property type="match status" value="1"/>
</dbReference>
<dbReference type="InterPro" id="IPR014729">
    <property type="entry name" value="Rossmann-like_a/b/a_fold"/>
</dbReference>
<dbReference type="OMA" id="KFIEWQF"/>
<evidence type="ECO:0000256" key="7">
    <source>
        <dbReference type="ARBA" id="ARBA00023146"/>
    </source>
</evidence>
<organism evidence="14 15">
    <name type="scientific">Lottia gigantea</name>
    <name type="common">Giant owl limpet</name>
    <dbReference type="NCBI Taxonomy" id="225164"/>
    <lineage>
        <taxon>Eukaryota</taxon>
        <taxon>Metazoa</taxon>
        <taxon>Spiralia</taxon>
        <taxon>Lophotrochozoa</taxon>
        <taxon>Mollusca</taxon>
        <taxon>Gastropoda</taxon>
        <taxon>Patellogastropoda</taxon>
        <taxon>Lottioidea</taxon>
        <taxon>Lottiidae</taxon>
        <taxon>Lottia</taxon>
    </lineage>
</organism>
<dbReference type="Pfam" id="PF24810">
    <property type="entry name" value="RBD_LARS1"/>
    <property type="match status" value="1"/>
</dbReference>
<sequence>MERKSTAKLTELLDIQKKVQERWEEEKIFEQDAPAAGTPEAKQEKYLATFPYPYMNGRLHLGHTFSLSKCEFAMGYQRLIGKRCLFPFGLHCTGMPIKACSDKLKREMEVYGYPPVFPVEEEPTETVKKDVESVIADKSKRKKGKVLAKTGGLKYQWMIMKALGLSDQEIAEFADPAHWLKYFPPHAINDLKGMGIKVDWRRSFITTDANPYYDSFVRWQFNHLKARDRIKFGKRYTIFSPKDNQPCMDHDRQSGEGVGPQEYTLIKLKVLDPLPPKLQKLSKKKIYLVAATLRPETMFGQTNCWIRPDMKYVAVDIIDNQVFICTTRAARNMSYQGFTKSNGQFEVLVDLIGQDIMGIKLSGPLTCYDVIYTLPMLTIKEDKGTGVVTSVPSDSPDDFAALRDLKKKAPLREKYGITDEMVLPFEPVPIIDVPEFGTLSAIVACDKLKIQSQNDKDKLQEAKEMVYMKGFYEGVMVVKGYEGQKVKDVKASLKKLMIDRKEAVVYQEPEKLVMSRSNDECIVALCDQWYLDYGEEKWKQETLTAINKLETFTDDTRKNLMATVDWLHEYACSRSYGLGTKLPWDPQYLIESLSDSTIYMSFYTVAHLLQGGVVDGSKVGPANIKADQMTDEVWDYIFFSSAKFPKKTKIPKATLDKLKNEFSYWYPVDVRCSGKDLIPNHLTYFMYNHCAIWPEDSSKWPKGIRANGHLLLNSEKMSKSTGNYLTLKDAIYKYSADGMRFSLADAGDGIEDANFVEKMADAGLLRLFTFLEWVKEILSIKLTLRSGPISEYTFNDKVFLSEMNKAMKETGDYYEKYMFKEALRTGFFEFQALRDTYREVEIKGMHIDLVFQFICNQVLILSPICPHVCEHIWALMGQKESIMRSRWPVEGPIDNILIQSSAYLTESTHSFRLRLKTAMAPGKGKKVAITPTHGTIWVAKTYPPWQMTVITTLKQMYEEKKEMPDNKVIAGALHSKPELKKYNKKVMPFVQILKENFSKCGVKAFNLTTEYNEKEVLEVNLKYLVSTLELEGIDIRYSEEADDKVKEECCPGKPFMTFTEQPSVRVRFVNPQQSTGLFEISLPIFQNDTTSKIKSRLSKLERSKIKDAENIKILRYEDPETGHRKMPNFHNQEEGKVKIPDNSVFHIDFDKQIVEIQENSKKVSTGYQLIYIVSS</sequence>
<evidence type="ECO:0000256" key="4">
    <source>
        <dbReference type="ARBA" id="ARBA00022741"/>
    </source>
</evidence>
<feature type="domain" description="Leucine--tRNA ligase ubiquitin-like" evidence="12">
    <location>
        <begin position="1061"/>
        <end position="1173"/>
    </location>
</feature>
<dbReference type="CTD" id="20246144"/>
<name>V3ZR68_LOTGI</name>
<dbReference type="CDD" id="cd07959">
    <property type="entry name" value="Anticodon_Ia_Leu_AEc"/>
    <property type="match status" value="1"/>
</dbReference>
<dbReference type="NCBIfam" id="TIGR00395">
    <property type="entry name" value="leuS_arch"/>
    <property type="match status" value="1"/>
</dbReference>
<dbReference type="InterPro" id="IPR054509">
    <property type="entry name" value="LARS1_ULD"/>
</dbReference>
<dbReference type="SUPFAM" id="SSF50677">
    <property type="entry name" value="ValRS/IleRS/LeuRS editing domain"/>
    <property type="match status" value="1"/>
</dbReference>
<dbReference type="GO" id="GO:0002161">
    <property type="term" value="F:aminoacyl-tRNA deacylase activity"/>
    <property type="evidence" value="ECO:0007669"/>
    <property type="project" value="InterPro"/>
</dbReference>
<evidence type="ECO:0000256" key="1">
    <source>
        <dbReference type="ARBA" id="ARBA00005594"/>
    </source>
</evidence>
<dbReference type="PANTHER" id="PTHR45794:SF1">
    <property type="entry name" value="LEUCINE--TRNA LIGASE, CYTOPLASMIC"/>
    <property type="match status" value="1"/>
</dbReference>
<dbReference type="InterPro" id="IPR009080">
    <property type="entry name" value="tRNAsynth_Ia_anticodon-bd"/>
</dbReference>
<evidence type="ECO:0000313" key="15">
    <source>
        <dbReference type="Proteomes" id="UP000030746"/>
    </source>
</evidence>
<dbReference type="FunFam" id="3.90.740.10:FF:000001">
    <property type="entry name" value="Leucine--tRNA ligase, cytoplasmic"/>
    <property type="match status" value="1"/>
</dbReference>
<dbReference type="HOGENOM" id="CLU_004174_1_1_1"/>
<evidence type="ECO:0000256" key="3">
    <source>
        <dbReference type="ARBA" id="ARBA00022598"/>
    </source>
</evidence>
<dbReference type="Pfam" id="PF08264">
    <property type="entry name" value="Anticodon_1"/>
    <property type="match status" value="1"/>
</dbReference>
<keyword evidence="6 9" id="KW-0648">Protein biosynthesis</keyword>
<dbReference type="GO" id="GO:0006429">
    <property type="term" value="P:leucyl-tRNA aminoacylation"/>
    <property type="evidence" value="ECO:0007669"/>
    <property type="project" value="InterPro"/>
</dbReference>
<evidence type="ECO:0000256" key="9">
    <source>
        <dbReference type="RuleBase" id="RU363035"/>
    </source>
</evidence>
<gene>
    <name evidence="14" type="ORF">LOTGIDRAFT_209438</name>
</gene>
<dbReference type="InterPro" id="IPR013155">
    <property type="entry name" value="M/V/L/I-tRNA-synth_anticd-bd"/>
</dbReference>
<evidence type="ECO:0000259" key="10">
    <source>
        <dbReference type="Pfam" id="PF00133"/>
    </source>
</evidence>
<evidence type="ECO:0000259" key="13">
    <source>
        <dbReference type="Pfam" id="PF24810"/>
    </source>
</evidence>
<comment type="similarity">
    <text evidence="1 9">Belongs to the class-I aminoacyl-tRNA synthetase family.</text>
</comment>
<dbReference type="OrthoDB" id="10249672at2759"/>
<dbReference type="FunFam" id="3.40.50.620:FF:000326">
    <property type="entry name" value="Leucine--tRNA ligase, cytoplasmic"/>
    <property type="match status" value="1"/>
</dbReference>
<dbReference type="InterPro" id="IPR002300">
    <property type="entry name" value="aa-tRNA-synth_Ia"/>
</dbReference>
<dbReference type="GO" id="GO:0005524">
    <property type="term" value="F:ATP binding"/>
    <property type="evidence" value="ECO:0007669"/>
    <property type="project" value="UniProtKB-KW"/>
</dbReference>
<keyword evidence="5 9" id="KW-0067">ATP-binding</keyword>
<dbReference type="Pfam" id="PF00133">
    <property type="entry name" value="tRNA-synt_1"/>
    <property type="match status" value="2"/>
</dbReference>
<dbReference type="GO" id="GO:0004823">
    <property type="term" value="F:leucine-tRNA ligase activity"/>
    <property type="evidence" value="ECO:0007669"/>
    <property type="project" value="UniProtKB-EC"/>
</dbReference>
<dbReference type="EMBL" id="KB201890">
    <property type="protein sequence ID" value="ESO93903.1"/>
    <property type="molecule type" value="Genomic_DNA"/>
</dbReference>
<feature type="domain" description="Leucine--tRNA ligase RagD-binding" evidence="13">
    <location>
        <begin position="938"/>
        <end position="1009"/>
    </location>
</feature>
<keyword evidence="3 9" id="KW-0436">Ligase</keyword>
<dbReference type="InterPro" id="IPR009008">
    <property type="entry name" value="Val/Leu/Ile-tRNA-synth_edit"/>
</dbReference>
<dbReference type="Proteomes" id="UP000030746">
    <property type="component" value="Unassembled WGS sequence"/>
</dbReference>
<dbReference type="KEGG" id="lgi:LOTGIDRAFT_209438"/>
<dbReference type="InterPro" id="IPR004493">
    <property type="entry name" value="Leu-tRNA-synth_Ia_arc/euk"/>
</dbReference>
<feature type="domain" description="Aminoacyl-tRNA synthetase class Ia" evidence="10">
    <location>
        <begin position="179"/>
        <end position="754"/>
    </location>
</feature>
<evidence type="ECO:0000256" key="6">
    <source>
        <dbReference type="ARBA" id="ARBA00022917"/>
    </source>
</evidence>
<dbReference type="AlphaFoldDB" id="V3ZR68"/>
<feature type="domain" description="Aminoacyl-tRNA synthetase class Ia" evidence="10">
    <location>
        <begin position="19"/>
        <end position="103"/>
    </location>
</feature>
<evidence type="ECO:0000259" key="12">
    <source>
        <dbReference type="Pfam" id="PF22947"/>
    </source>
</evidence>
<feature type="domain" description="Methionyl/Valyl/Leucyl/Isoleucyl-tRNA synthetase anticodon-binding" evidence="11">
    <location>
        <begin position="796"/>
        <end position="892"/>
    </location>
</feature>
<proteinExistence type="inferred from homology"/>
<dbReference type="PROSITE" id="PS00178">
    <property type="entry name" value="AA_TRNA_LIGASE_I"/>
    <property type="match status" value="1"/>
</dbReference>
<dbReference type="InterPro" id="IPR055416">
    <property type="entry name" value="RBD_LARS1"/>
</dbReference>
<keyword evidence="7 9" id="KW-0030">Aminoacyl-tRNA synthetase</keyword>
<evidence type="ECO:0000256" key="2">
    <source>
        <dbReference type="ARBA" id="ARBA00013164"/>
    </source>
</evidence>
<dbReference type="SUPFAM" id="SSF52374">
    <property type="entry name" value="Nucleotidylyl transferase"/>
    <property type="match status" value="1"/>
</dbReference>
<keyword evidence="15" id="KW-1185">Reference proteome</keyword>
<dbReference type="NCBIfam" id="NF008957">
    <property type="entry name" value="PRK12300.1"/>
    <property type="match status" value="1"/>
</dbReference>
<dbReference type="Pfam" id="PF22947">
    <property type="entry name" value="ULD_3"/>
    <property type="match status" value="1"/>
</dbReference>
<dbReference type="PANTHER" id="PTHR45794">
    <property type="entry name" value="LEUCYL-TRNA SYNTHETASE"/>
    <property type="match status" value="1"/>
</dbReference>
<keyword evidence="4 9" id="KW-0547">Nucleotide-binding</keyword>
<evidence type="ECO:0000313" key="14">
    <source>
        <dbReference type="EMBL" id="ESO93903.1"/>
    </source>
</evidence>
<dbReference type="STRING" id="225164.V3ZR68"/>
<dbReference type="GeneID" id="20246144"/>
<dbReference type="EC" id="6.1.1.4" evidence="2"/>
<evidence type="ECO:0000256" key="8">
    <source>
        <dbReference type="ARBA" id="ARBA00030520"/>
    </source>
</evidence>
<reference evidence="14 15" key="1">
    <citation type="journal article" date="2013" name="Nature">
        <title>Insights into bilaterian evolution from three spiralian genomes.</title>
        <authorList>
            <person name="Simakov O."/>
            <person name="Marletaz F."/>
            <person name="Cho S.J."/>
            <person name="Edsinger-Gonzales E."/>
            <person name="Havlak P."/>
            <person name="Hellsten U."/>
            <person name="Kuo D.H."/>
            <person name="Larsson T."/>
            <person name="Lv J."/>
            <person name="Arendt D."/>
            <person name="Savage R."/>
            <person name="Osoegawa K."/>
            <person name="de Jong P."/>
            <person name="Grimwood J."/>
            <person name="Chapman J.A."/>
            <person name="Shapiro H."/>
            <person name="Aerts A."/>
            <person name="Otillar R.P."/>
            <person name="Terry A.Y."/>
            <person name="Boore J.L."/>
            <person name="Grigoriev I.V."/>
            <person name="Lindberg D.R."/>
            <person name="Seaver E.C."/>
            <person name="Weisblat D.A."/>
            <person name="Putnam N.H."/>
            <person name="Rokhsar D.S."/>
        </authorList>
    </citation>
    <scope>NUCLEOTIDE SEQUENCE [LARGE SCALE GENOMIC DNA]</scope>
</reference>
<dbReference type="RefSeq" id="XP_009055523.1">
    <property type="nucleotide sequence ID" value="XM_009057275.1"/>
</dbReference>
<protein>
    <recommendedName>
        <fullName evidence="2">leucine--tRNA ligase</fullName>
        <ecNumber evidence="2">6.1.1.4</ecNumber>
    </recommendedName>
    <alternativeName>
        <fullName evidence="8">Leucyl-tRNA synthetase</fullName>
    </alternativeName>
</protein>
<dbReference type="InterPro" id="IPR001412">
    <property type="entry name" value="aa-tRNA-synth_I_CS"/>
</dbReference>
<accession>V3ZR68</accession>
<evidence type="ECO:0000256" key="5">
    <source>
        <dbReference type="ARBA" id="ARBA00022840"/>
    </source>
</evidence>
<dbReference type="SUPFAM" id="SSF47323">
    <property type="entry name" value="Anticodon-binding domain of a subclass of class I aminoacyl-tRNA synthetases"/>
    <property type="match status" value="1"/>
</dbReference>
<evidence type="ECO:0000259" key="11">
    <source>
        <dbReference type="Pfam" id="PF08264"/>
    </source>
</evidence>
<dbReference type="Gene3D" id="1.10.730.10">
    <property type="entry name" value="Isoleucyl-tRNA Synthetase, Domain 1"/>
    <property type="match status" value="1"/>
</dbReference>
<dbReference type="Gene3D" id="3.90.740.10">
    <property type="entry name" value="Valyl/Leucyl/Isoleucyl-tRNA synthetase, editing domain"/>
    <property type="match status" value="1"/>
</dbReference>